<comment type="caution">
    <text evidence="2">The sequence shown here is derived from an EMBL/GenBank/DDBJ whole genome shotgun (WGS) entry which is preliminary data.</text>
</comment>
<keyword evidence="1" id="KW-0472">Membrane</keyword>
<evidence type="ECO:0000313" key="3">
    <source>
        <dbReference type="Proteomes" id="UP000436088"/>
    </source>
</evidence>
<organism evidence="2 3">
    <name type="scientific">Hibiscus syriacus</name>
    <name type="common">Rose of Sharon</name>
    <dbReference type="NCBI Taxonomy" id="106335"/>
    <lineage>
        <taxon>Eukaryota</taxon>
        <taxon>Viridiplantae</taxon>
        <taxon>Streptophyta</taxon>
        <taxon>Embryophyta</taxon>
        <taxon>Tracheophyta</taxon>
        <taxon>Spermatophyta</taxon>
        <taxon>Magnoliopsida</taxon>
        <taxon>eudicotyledons</taxon>
        <taxon>Gunneridae</taxon>
        <taxon>Pentapetalae</taxon>
        <taxon>rosids</taxon>
        <taxon>malvids</taxon>
        <taxon>Malvales</taxon>
        <taxon>Malvaceae</taxon>
        <taxon>Malvoideae</taxon>
        <taxon>Hibiscus</taxon>
    </lineage>
</organism>
<gene>
    <name evidence="2" type="ORF">F3Y22_tig00110911pilonHSYRG00061</name>
</gene>
<evidence type="ECO:0008006" key="4">
    <source>
        <dbReference type="Google" id="ProtNLM"/>
    </source>
</evidence>
<dbReference type="EMBL" id="VEPZ02001159">
    <property type="protein sequence ID" value="KAE8690193.1"/>
    <property type="molecule type" value="Genomic_DNA"/>
</dbReference>
<sequence length="257" mass="28711">MLRKILAPVLILIPYLKPLKMIIPHNLLLSFQAESHARHMKNAKFNVVNIHAKGKNIVETGVPKERGSISVRNYLSIHNPLTSSKPPRAVTCRPLSINQTHRDSLPDTAGLILNLASHSTLIMPENTDPNIMGDASNLQVQILVMIDVFGGGILCINFGLALLTSDSRQAIKLFNEANLDRDLFPLVQAISSLRCRSWYTEFIWVPREGNMYADGMAKLPIVQNYELLFFRTTPITIVPLLERDILGPSYLKASASY</sequence>
<reference evidence="2" key="1">
    <citation type="submission" date="2019-09" db="EMBL/GenBank/DDBJ databases">
        <title>Draft genome information of white flower Hibiscus syriacus.</title>
        <authorList>
            <person name="Kim Y.-M."/>
        </authorList>
    </citation>
    <scope>NUCLEOTIDE SEQUENCE [LARGE SCALE GENOMIC DNA]</scope>
    <source>
        <strain evidence="2">YM2019G1</strain>
    </source>
</reference>
<keyword evidence="1" id="KW-0812">Transmembrane</keyword>
<dbReference type="InterPro" id="IPR044730">
    <property type="entry name" value="RNase_H-like_dom_plant"/>
</dbReference>
<protein>
    <recommendedName>
        <fullName evidence="4">RNase H type-1 domain-containing protein</fullName>
    </recommendedName>
</protein>
<dbReference type="SUPFAM" id="SSF53098">
    <property type="entry name" value="Ribonuclease H-like"/>
    <property type="match status" value="1"/>
</dbReference>
<dbReference type="AlphaFoldDB" id="A0A6A2ZEU1"/>
<dbReference type="Proteomes" id="UP000436088">
    <property type="component" value="Unassembled WGS sequence"/>
</dbReference>
<dbReference type="InterPro" id="IPR012337">
    <property type="entry name" value="RNaseH-like_sf"/>
</dbReference>
<keyword evidence="1" id="KW-1133">Transmembrane helix</keyword>
<name>A0A6A2ZEU1_HIBSY</name>
<accession>A0A6A2ZEU1</accession>
<dbReference type="CDD" id="cd06222">
    <property type="entry name" value="RNase_H_like"/>
    <property type="match status" value="1"/>
</dbReference>
<keyword evidence="3" id="KW-1185">Reference proteome</keyword>
<proteinExistence type="predicted"/>
<feature type="transmembrane region" description="Helical" evidence="1">
    <location>
        <begin position="142"/>
        <end position="163"/>
    </location>
</feature>
<evidence type="ECO:0000256" key="1">
    <source>
        <dbReference type="SAM" id="Phobius"/>
    </source>
</evidence>
<evidence type="ECO:0000313" key="2">
    <source>
        <dbReference type="EMBL" id="KAE8690193.1"/>
    </source>
</evidence>